<name>A0A9N7MRL6_STRHE</name>
<dbReference type="AlphaFoldDB" id="A0A9N7MRL6"/>
<accession>A0A9N7MRL6</accession>
<dbReference type="EMBL" id="CACSLK010007779">
    <property type="protein sequence ID" value="CAA0811062.1"/>
    <property type="molecule type" value="Genomic_DNA"/>
</dbReference>
<feature type="non-terminal residue" evidence="2">
    <location>
        <position position="273"/>
    </location>
</feature>
<evidence type="ECO:0000259" key="1">
    <source>
        <dbReference type="Pfam" id="PF03732"/>
    </source>
</evidence>
<reference evidence="2" key="1">
    <citation type="submission" date="2019-12" db="EMBL/GenBank/DDBJ databases">
        <authorList>
            <person name="Scholes J."/>
        </authorList>
    </citation>
    <scope>NUCLEOTIDE SEQUENCE</scope>
</reference>
<protein>
    <recommendedName>
        <fullName evidence="1">Retrotransposon gag domain-containing protein</fullName>
    </recommendedName>
</protein>
<dbReference type="Proteomes" id="UP001153555">
    <property type="component" value="Unassembled WGS sequence"/>
</dbReference>
<dbReference type="Pfam" id="PF03732">
    <property type="entry name" value="Retrotrans_gag"/>
    <property type="match status" value="1"/>
</dbReference>
<dbReference type="InterPro" id="IPR005162">
    <property type="entry name" value="Retrotrans_gag_dom"/>
</dbReference>
<organism evidence="2 3">
    <name type="scientific">Striga hermonthica</name>
    <name type="common">Purple witchweed</name>
    <name type="synonym">Buchnera hermonthica</name>
    <dbReference type="NCBI Taxonomy" id="68872"/>
    <lineage>
        <taxon>Eukaryota</taxon>
        <taxon>Viridiplantae</taxon>
        <taxon>Streptophyta</taxon>
        <taxon>Embryophyta</taxon>
        <taxon>Tracheophyta</taxon>
        <taxon>Spermatophyta</taxon>
        <taxon>Magnoliopsida</taxon>
        <taxon>eudicotyledons</taxon>
        <taxon>Gunneridae</taxon>
        <taxon>Pentapetalae</taxon>
        <taxon>asterids</taxon>
        <taxon>lamiids</taxon>
        <taxon>Lamiales</taxon>
        <taxon>Orobanchaceae</taxon>
        <taxon>Buchnereae</taxon>
        <taxon>Striga</taxon>
    </lineage>
</organism>
<dbReference type="PANTHER" id="PTHR33223:SF11">
    <property type="entry name" value="ELEMENT PROTEIN, PUTATIVE-RELATED"/>
    <property type="match status" value="1"/>
</dbReference>
<sequence>PRNTLRTLAQPVIGPVTSCIRLPDPARNCELKMIHYNQLPAFHGLPSEDPLNFIREFYNVLNTFPLNGLNEDQLKMRCFPKTLKDRAKAWFMTLAPASLTTWTEVYTKFIGRYYSHQKTQELRSHIVLFAQLPSEPLHEAWERFKYLQQQCPHHNLSPGLLMNCFYDSLNQNLQYMVDNAAGGDIGARTTEEMYDIFETMSANSSLKRNRGKRVMVNKVSPAQDTMAHQIAELTEQMRLMNARGGQSVHTMTVETCRACGVQGHRSEVCPSAF</sequence>
<keyword evidence="3" id="KW-1185">Reference proteome</keyword>
<evidence type="ECO:0000313" key="3">
    <source>
        <dbReference type="Proteomes" id="UP001153555"/>
    </source>
</evidence>
<feature type="non-terminal residue" evidence="2">
    <location>
        <position position="1"/>
    </location>
</feature>
<evidence type="ECO:0000313" key="2">
    <source>
        <dbReference type="EMBL" id="CAA0811062.1"/>
    </source>
</evidence>
<dbReference type="PANTHER" id="PTHR33223">
    <property type="entry name" value="CCHC-TYPE DOMAIN-CONTAINING PROTEIN"/>
    <property type="match status" value="1"/>
</dbReference>
<proteinExistence type="predicted"/>
<feature type="domain" description="Retrotransposon gag" evidence="1">
    <location>
        <begin position="78"/>
        <end position="170"/>
    </location>
</feature>
<comment type="caution">
    <text evidence="2">The sequence shown here is derived from an EMBL/GenBank/DDBJ whole genome shotgun (WGS) entry which is preliminary data.</text>
</comment>
<dbReference type="OrthoDB" id="1303021at2759"/>
<gene>
    <name evidence="2" type="ORF">SHERM_00088</name>
</gene>